<reference evidence="3 4" key="1">
    <citation type="submission" date="2012-12" db="EMBL/GenBank/DDBJ databases">
        <title>Genome assembly of Fulvivirga imtechensis AK7.</title>
        <authorList>
            <person name="Nupur N."/>
            <person name="Khatri I."/>
            <person name="Kumar R."/>
            <person name="Subramanian S."/>
            <person name="Pinnaka A."/>
        </authorList>
    </citation>
    <scope>NUCLEOTIDE SEQUENCE [LARGE SCALE GENOMIC DNA]</scope>
    <source>
        <strain evidence="3 4">AK7</strain>
    </source>
</reference>
<evidence type="ECO:0000259" key="2">
    <source>
        <dbReference type="PROSITE" id="PS50943"/>
    </source>
</evidence>
<organism evidence="3 4">
    <name type="scientific">Fulvivirga imtechensis AK7</name>
    <dbReference type="NCBI Taxonomy" id="1237149"/>
    <lineage>
        <taxon>Bacteria</taxon>
        <taxon>Pseudomonadati</taxon>
        <taxon>Bacteroidota</taxon>
        <taxon>Cytophagia</taxon>
        <taxon>Cytophagales</taxon>
        <taxon>Fulvivirgaceae</taxon>
        <taxon>Fulvivirga</taxon>
    </lineage>
</organism>
<dbReference type="SUPFAM" id="SSF47413">
    <property type="entry name" value="lambda repressor-like DNA-binding domains"/>
    <property type="match status" value="1"/>
</dbReference>
<dbReference type="STRING" id="1237149.C900_05439"/>
<dbReference type="InterPro" id="IPR010982">
    <property type="entry name" value="Lambda_DNA-bd_dom_sf"/>
</dbReference>
<dbReference type="Proteomes" id="UP000011135">
    <property type="component" value="Unassembled WGS sequence"/>
</dbReference>
<dbReference type="GO" id="GO:0003677">
    <property type="term" value="F:DNA binding"/>
    <property type="evidence" value="ECO:0007669"/>
    <property type="project" value="InterPro"/>
</dbReference>
<keyword evidence="1" id="KW-0175">Coiled coil</keyword>
<accession>L8JJR8</accession>
<dbReference type="OrthoDB" id="2044565at2"/>
<dbReference type="EMBL" id="AMZN01000084">
    <property type="protein sequence ID" value="ELR69050.1"/>
    <property type="molecule type" value="Genomic_DNA"/>
</dbReference>
<dbReference type="RefSeq" id="WP_009582530.1">
    <property type="nucleotide sequence ID" value="NZ_AMZN01000084.1"/>
</dbReference>
<feature type="coiled-coil region" evidence="1">
    <location>
        <begin position="79"/>
        <end position="113"/>
    </location>
</feature>
<name>L8JJR8_9BACT</name>
<dbReference type="PROSITE" id="PS50943">
    <property type="entry name" value="HTH_CROC1"/>
    <property type="match status" value="1"/>
</dbReference>
<dbReference type="InterPro" id="IPR001387">
    <property type="entry name" value="Cro/C1-type_HTH"/>
</dbReference>
<evidence type="ECO:0000313" key="3">
    <source>
        <dbReference type="EMBL" id="ELR69050.1"/>
    </source>
</evidence>
<evidence type="ECO:0000313" key="4">
    <source>
        <dbReference type="Proteomes" id="UP000011135"/>
    </source>
</evidence>
<proteinExistence type="predicted"/>
<evidence type="ECO:0000256" key="1">
    <source>
        <dbReference type="SAM" id="Coils"/>
    </source>
</evidence>
<sequence>MSKKKFLGEKIAAHRDKLKLNRQEFINKLNELLGTSYSAQALYSWEKGKSIPPADLVPPLANLLEMNMLELFGIDASEIENMARDNAEHILEIQKLRKKVEAQEREIQRLGGKLEATESFMDKLVSKLRNSEELGS</sequence>
<comment type="caution">
    <text evidence="3">The sequence shown here is derived from an EMBL/GenBank/DDBJ whole genome shotgun (WGS) entry which is preliminary data.</text>
</comment>
<keyword evidence="4" id="KW-1185">Reference proteome</keyword>
<protein>
    <recommendedName>
        <fullName evidence="2">HTH cro/C1-type domain-containing protein</fullName>
    </recommendedName>
</protein>
<gene>
    <name evidence="3" type="ORF">C900_05439</name>
</gene>
<dbReference type="AlphaFoldDB" id="L8JJR8"/>
<dbReference type="Gene3D" id="1.10.260.40">
    <property type="entry name" value="lambda repressor-like DNA-binding domains"/>
    <property type="match status" value="1"/>
</dbReference>
<dbReference type="CDD" id="cd00093">
    <property type="entry name" value="HTH_XRE"/>
    <property type="match status" value="1"/>
</dbReference>
<feature type="domain" description="HTH cro/C1-type" evidence="2">
    <location>
        <begin position="38"/>
        <end position="71"/>
    </location>
</feature>